<dbReference type="AlphaFoldDB" id="A0A4S4EFC6"/>
<comment type="similarity">
    <text evidence="2 6">Belongs to the plant self-incompatibility (S1) protein family.</text>
</comment>
<evidence type="ECO:0000256" key="1">
    <source>
        <dbReference type="ARBA" id="ARBA00004613"/>
    </source>
</evidence>
<sequence length="138" mass="16297">MKKSFIPLVILTFHLLCSTTMSGLFPSYWVYIINNLPANSNSLQVHCQSKDDDLGMRTLQTNQEFNWFFRVNLIGTTLFFCHFYWNTKDISFAVYDSRLDSYCSTALQDNYCYWSVRADGFYISNDEMTWIEINNWPS</sequence>
<feature type="chain" id="PRO_5025079882" description="S-protein homolog" evidence="6">
    <location>
        <begin position="23"/>
        <end position="138"/>
    </location>
</feature>
<dbReference type="GO" id="GO:0005576">
    <property type="term" value="C:extracellular region"/>
    <property type="evidence" value="ECO:0007669"/>
    <property type="project" value="UniProtKB-SubCell"/>
</dbReference>
<evidence type="ECO:0000256" key="2">
    <source>
        <dbReference type="ARBA" id="ARBA00005581"/>
    </source>
</evidence>
<evidence type="ECO:0000256" key="4">
    <source>
        <dbReference type="ARBA" id="ARBA00022525"/>
    </source>
</evidence>
<keyword evidence="7" id="KW-0472">Membrane</keyword>
<reference evidence="8 9" key="1">
    <citation type="journal article" date="2018" name="Proc. Natl. Acad. Sci. U.S.A.">
        <title>Draft genome sequence of Camellia sinensis var. sinensis provides insights into the evolution of the tea genome and tea quality.</title>
        <authorList>
            <person name="Wei C."/>
            <person name="Yang H."/>
            <person name="Wang S."/>
            <person name="Zhao J."/>
            <person name="Liu C."/>
            <person name="Gao L."/>
            <person name="Xia E."/>
            <person name="Lu Y."/>
            <person name="Tai Y."/>
            <person name="She G."/>
            <person name="Sun J."/>
            <person name="Cao H."/>
            <person name="Tong W."/>
            <person name="Gao Q."/>
            <person name="Li Y."/>
            <person name="Deng W."/>
            <person name="Jiang X."/>
            <person name="Wang W."/>
            <person name="Chen Q."/>
            <person name="Zhang S."/>
            <person name="Li H."/>
            <person name="Wu J."/>
            <person name="Wang P."/>
            <person name="Li P."/>
            <person name="Shi C."/>
            <person name="Zheng F."/>
            <person name="Jian J."/>
            <person name="Huang B."/>
            <person name="Shan D."/>
            <person name="Shi M."/>
            <person name="Fang C."/>
            <person name="Yue Y."/>
            <person name="Li F."/>
            <person name="Li D."/>
            <person name="Wei S."/>
            <person name="Han B."/>
            <person name="Jiang C."/>
            <person name="Yin Y."/>
            <person name="Xia T."/>
            <person name="Zhang Z."/>
            <person name="Bennetzen J.L."/>
            <person name="Zhao S."/>
            <person name="Wan X."/>
        </authorList>
    </citation>
    <scope>NUCLEOTIDE SEQUENCE [LARGE SCALE GENOMIC DNA]</scope>
    <source>
        <strain evidence="9">cv. Shuchazao</strain>
        <tissue evidence="8">Leaf</tissue>
    </source>
</reference>
<feature type="transmembrane region" description="Helical" evidence="7">
    <location>
        <begin position="67"/>
        <end position="85"/>
    </location>
</feature>
<dbReference type="STRING" id="542762.A0A4S4EFC6"/>
<evidence type="ECO:0000313" key="8">
    <source>
        <dbReference type="EMBL" id="THG15111.1"/>
    </source>
</evidence>
<dbReference type="PANTHER" id="PTHR31232">
    <property type="match status" value="1"/>
</dbReference>
<dbReference type="EMBL" id="SDRB02004927">
    <property type="protein sequence ID" value="THG15111.1"/>
    <property type="molecule type" value="Genomic_DNA"/>
</dbReference>
<feature type="signal peptide" evidence="6">
    <location>
        <begin position="1"/>
        <end position="22"/>
    </location>
</feature>
<comment type="subcellular location">
    <subcellularLocation>
        <location evidence="1 6">Secreted</location>
    </subcellularLocation>
</comment>
<dbReference type="GO" id="GO:0060320">
    <property type="term" value="P:rejection of self pollen"/>
    <property type="evidence" value="ECO:0007669"/>
    <property type="project" value="UniProtKB-KW"/>
</dbReference>
<organism evidence="8 9">
    <name type="scientific">Camellia sinensis var. sinensis</name>
    <name type="common">China tea</name>
    <dbReference type="NCBI Taxonomy" id="542762"/>
    <lineage>
        <taxon>Eukaryota</taxon>
        <taxon>Viridiplantae</taxon>
        <taxon>Streptophyta</taxon>
        <taxon>Embryophyta</taxon>
        <taxon>Tracheophyta</taxon>
        <taxon>Spermatophyta</taxon>
        <taxon>Magnoliopsida</taxon>
        <taxon>eudicotyledons</taxon>
        <taxon>Gunneridae</taxon>
        <taxon>Pentapetalae</taxon>
        <taxon>asterids</taxon>
        <taxon>Ericales</taxon>
        <taxon>Theaceae</taxon>
        <taxon>Camellia</taxon>
    </lineage>
</organism>
<keyword evidence="3 6" id="KW-0713">Self-incompatibility</keyword>
<keyword evidence="5 6" id="KW-0732">Signal</keyword>
<dbReference type="InterPro" id="IPR010264">
    <property type="entry name" value="Self-incomp_S1"/>
</dbReference>
<dbReference type="PANTHER" id="PTHR31232:SF155">
    <property type="entry name" value="PLANT SELF-INCOMPATIBILITY PROTEIN S1 FAMILY"/>
    <property type="match status" value="1"/>
</dbReference>
<dbReference type="Proteomes" id="UP000306102">
    <property type="component" value="Unassembled WGS sequence"/>
</dbReference>
<evidence type="ECO:0000256" key="5">
    <source>
        <dbReference type="ARBA" id="ARBA00022729"/>
    </source>
</evidence>
<dbReference type="Pfam" id="PF05938">
    <property type="entry name" value="Self-incomp_S1"/>
    <property type="match status" value="1"/>
</dbReference>
<name>A0A4S4EFC6_CAMSN</name>
<evidence type="ECO:0000256" key="6">
    <source>
        <dbReference type="RuleBase" id="RU367044"/>
    </source>
</evidence>
<protein>
    <recommendedName>
        <fullName evidence="6">S-protein homolog</fullName>
    </recommendedName>
</protein>
<evidence type="ECO:0000256" key="3">
    <source>
        <dbReference type="ARBA" id="ARBA00022471"/>
    </source>
</evidence>
<proteinExistence type="inferred from homology"/>
<keyword evidence="9" id="KW-1185">Reference proteome</keyword>
<keyword evidence="4 6" id="KW-0964">Secreted</keyword>
<evidence type="ECO:0000256" key="7">
    <source>
        <dbReference type="SAM" id="Phobius"/>
    </source>
</evidence>
<keyword evidence="7" id="KW-1133">Transmembrane helix</keyword>
<keyword evidence="7" id="KW-0812">Transmembrane</keyword>
<comment type="caution">
    <text evidence="8">The sequence shown here is derived from an EMBL/GenBank/DDBJ whole genome shotgun (WGS) entry which is preliminary data.</text>
</comment>
<evidence type="ECO:0000313" key="9">
    <source>
        <dbReference type="Proteomes" id="UP000306102"/>
    </source>
</evidence>
<gene>
    <name evidence="8" type="ORF">TEA_014028</name>
</gene>
<accession>A0A4S4EFC6</accession>